<proteinExistence type="predicted"/>
<dbReference type="PROSITE" id="PS01361">
    <property type="entry name" value="ZF_DOF_1"/>
    <property type="match status" value="1"/>
</dbReference>
<dbReference type="PANTHER" id="PTHR31992">
    <property type="entry name" value="DOF ZINC FINGER PROTEIN DOF1.4-RELATED"/>
    <property type="match status" value="1"/>
</dbReference>
<accession>A0A6I9SBE6</accession>
<evidence type="ECO:0000256" key="8">
    <source>
        <dbReference type="PROSITE-ProRule" id="PRU00071"/>
    </source>
</evidence>
<evidence type="ECO:0000313" key="12">
    <source>
        <dbReference type="Proteomes" id="UP000504607"/>
    </source>
</evidence>
<dbReference type="GO" id="GO:0003677">
    <property type="term" value="F:DNA binding"/>
    <property type="evidence" value="ECO:0007669"/>
    <property type="project" value="UniProtKB-UniRule"/>
</dbReference>
<dbReference type="InterPro" id="IPR003851">
    <property type="entry name" value="Znf_Dof"/>
</dbReference>
<keyword evidence="5 8" id="KW-0238">DNA-binding</keyword>
<evidence type="ECO:0000256" key="7">
    <source>
        <dbReference type="ARBA" id="ARBA00023242"/>
    </source>
</evidence>
<keyword evidence="7 8" id="KW-0539">Nucleus</keyword>
<gene>
    <name evidence="13" type="primary">LOC105058988</name>
</gene>
<dbReference type="PROSITE" id="PS50884">
    <property type="entry name" value="ZF_DOF_2"/>
    <property type="match status" value="1"/>
</dbReference>
<evidence type="ECO:0000256" key="4">
    <source>
        <dbReference type="ARBA" id="ARBA00023015"/>
    </source>
</evidence>
<dbReference type="GO" id="GO:0005634">
    <property type="term" value="C:nucleus"/>
    <property type="evidence" value="ECO:0007669"/>
    <property type="project" value="UniProtKB-SubCell"/>
</dbReference>
<evidence type="ECO:0000259" key="11">
    <source>
        <dbReference type="PROSITE" id="PS50884"/>
    </source>
</evidence>
<dbReference type="Proteomes" id="UP000504607">
    <property type="component" value="Chromosome 16"/>
</dbReference>
<dbReference type="PANTHER" id="PTHR31992:SF97">
    <property type="entry name" value="DOF ZINC FINGER PROTEIN"/>
    <property type="match status" value="1"/>
</dbReference>
<dbReference type="GO" id="GO:0008270">
    <property type="term" value="F:zinc ion binding"/>
    <property type="evidence" value="ECO:0007669"/>
    <property type="project" value="UniProtKB-KW"/>
</dbReference>
<dbReference type="InParanoid" id="A0A6I9SBE6"/>
<feature type="domain" description="Dof-type" evidence="11">
    <location>
        <begin position="99"/>
        <end position="153"/>
    </location>
</feature>
<keyword evidence="6 9" id="KW-0804">Transcription</keyword>
<evidence type="ECO:0000256" key="10">
    <source>
        <dbReference type="SAM" id="MobiDB-lite"/>
    </source>
</evidence>
<keyword evidence="4 9" id="KW-0805">Transcription regulation</keyword>
<dbReference type="AlphaFoldDB" id="A0A6I9SBE6"/>
<protein>
    <recommendedName>
        <fullName evidence="9">Dof zinc finger protein</fullName>
    </recommendedName>
</protein>
<reference evidence="13" key="1">
    <citation type="submission" date="2025-08" db="UniProtKB">
        <authorList>
            <consortium name="RefSeq"/>
        </authorList>
    </citation>
    <scope>IDENTIFICATION</scope>
</reference>
<evidence type="ECO:0000256" key="2">
    <source>
        <dbReference type="ARBA" id="ARBA00022771"/>
    </source>
</evidence>
<evidence type="ECO:0000313" key="13">
    <source>
        <dbReference type="RefSeq" id="XP_010940398.1"/>
    </source>
</evidence>
<name>A0A6I9SBE6_ELAGV</name>
<feature type="region of interest" description="Disordered" evidence="10">
    <location>
        <begin position="75"/>
        <end position="103"/>
    </location>
</feature>
<sequence>MLHSNPTCPLLLNAHSFLMSPHSTVQPHYKNLWQLSRRLVLLLPKHQRDSLQNLVVTMGFSSKLVASDSLDRSQDGGLEILKPKSEGKTQDQQQKQKPARCPRCESTNTKFCYYNNYSKSQPRHFCRACRRHWTDGGTLRNVPVGGGRRNKRLNTEHNTSTSVDNNGVTIPQYQQQLQQMPLPPFDGDNHSSSLPGILHQVMLRPPPPPPLPLAYAMDGSGLCPVPPFQPEFGTAEADFSTSSDNVINTLSSISSSSCSSPYNCTRLDPIPLPASYLSCWEDISDLVSAQDSILSTYP</sequence>
<keyword evidence="1 9" id="KW-0479">Metal-binding</keyword>
<feature type="region of interest" description="Disordered" evidence="10">
    <location>
        <begin position="140"/>
        <end position="167"/>
    </location>
</feature>
<keyword evidence="12" id="KW-1185">Reference proteome</keyword>
<dbReference type="RefSeq" id="XP_010940398.1">
    <property type="nucleotide sequence ID" value="XM_010942096.3"/>
</dbReference>
<evidence type="ECO:0000256" key="5">
    <source>
        <dbReference type="ARBA" id="ARBA00023125"/>
    </source>
</evidence>
<dbReference type="GO" id="GO:0003700">
    <property type="term" value="F:DNA-binding transcription factor activity"/>
    <property type="evidence" value="ECO:0007669"/>
    <property type="project" value="UniProtKB-UniRule"/>
</dbReference>
<evidence type="ECO:0000256" key="9">
    <source>
        <dbReference type="RuleBase" id="RU369094"/>
    </source>
</evidence>
<keyword evidence="2 8" id="KW-0863">Zinc-finger</keyword>
<dbReference type="KEGG" id="egu:105058988"/>
<dbReference type="GeneID" id="105058988"/>
<organism evidence="12 13">
    <name type="scientific">Elaeis guineensis var. tenera</name>
    <name type="common">Oil palm</name>
    <dbReference type="NCBI Taxonomy" id="51953"/>
    <lineage>
        <taxon>Eukaryota</taxon>
        <taxon>Viridiplantae</taxon>
        <taxon>Streptophyta</taxon>
        <taxon>Embryophyta</taxon>
        <taxon>Tracheophyta</taxon>
        <taxon>Spermatophyta</taxon>
        <taxon>Magnoliopsida</taxon>
        <taxon>Liliopsida</taxon>
        <taxon>Arecaceae</taxon>
        <taxon>Arecoideae</taxon>
        <taxon>Cocoseae</taxon>
        <taxon>Elaeidinae</taxon>
        <taxon>Elaeis</taxon>
    </lineage>
</organism>
<dbReference type="InterPro" id="IPR045174">
    <property type="entry name" value="Dof"/>
</dbReference>
<dbReference type="Pfam" id="PF02701">
    <property type="entry name" value="Zn_ribbon_Dof"/>
    <property type="match status" value="1"/>
</dbReference>
<comment type="subcellular location">
    <subcellularLocation>
        <location evidence="8 9">Nucleus</location>
    </subcellularLocation>
</comment>
<dbReference type="OrthoDB" id="1927254at2759"/>
<evidence type="ECO:0000256" key="1">
    <source>
        <dbReference type="ARBA" id="ARBA00022723"/>
    </source>
</evidence>
<feature type="compositionally biased region" description="Polar residues" evidence="10">
    <location>
        <begin position="156"/>
        <end position="167"/>
    </location>
</feature>
<keyword evidence="3 9" id="KW-0862">Zinc</keyword>
<evidence type="ECO:0000256" key="6">
    <source>
        <dbReference type="ARBA" id="ARBA00023163"/>
    </source>
</evidence>
<evidence type="ECO:0000256" key="3">
    <source>
        <dbReference type="ARBA" id="ARBA00022833"/>
    </source>
</evidence>
<comment type="function">
    <text evidence="9">Transcription factor that binds specifically to a 5'-AA[AG]G-3' consensus core sequence.</text>
</comment>